<dbReference type="RefSeq" id="WP_151692347.1">
    <property type="nucleotide sequence ID" value="NZ_BMGX01000002.1"/>
</dbReference>
<feature type="transmembrane region" description="Helical" evidence="1">
    <location>
        <begin position="81"/>
        <end position="100"/>
    </location>
</feature>
<protein>
    <recommendedName>
        <fullName evidence="5">DUF4129 domain-containing protein</fullName>
    </recommendedName>
</protein>
<evidence type="ECO:0000256" key="1">
    <source>
        <dbReference type="SAM" id="Phobius"/>
    </source>
</evidence>
<gene>
    <name evidence="3" type="ORF">F8C82_04445</name>
</gene>
<evidence type="ECO:0000256" key="2">
    <source>
        <dbReference type="SAM" id="SignalP"/>
    </source>
</evidence>
<keyword evidence="1" id="KW-0472">Membrane</keyword>
<dbReference type="AlphaFoldDB" id="A0A6L3ZJ73"/>
<feature type="chain" id="PRO_5026884146" description="DUF4129 domain-containing protein" evidence="2">
    <location>
        <begin position="19"/>
        <end position="224"/>
    </location>
</feature>
<evidence type="ECO:0000313" key="4">
    <source>
        <dbReference type="Proteomes" id="UP000484164"/>
    </source>
</evidence>
<name>A0A6L3ZJ73_9FLAO</name>
<evidence type="ECO:0000313" key="3">
    <source>
        <dbReference type="EMBL" id="KAB2817659.1"/>
    </source>
</evidence>
<organism evidence="3 4">
    <name type="scientific">Phaeocystidibacter marisrubri</name>
    <dbReference type="NCBI Taxonomy" id="1577780"/>
    <lineage>
        <taxon>Bacteria</taxon>
        <taxon>Pseudomonadati</taxon>
        <taxon>Bacteroidota</taxon>
        <taxon>Flavobacteriia</taxon>
        <taxon>Flavobacteriales</taxon>
        <taxon>Phaeocystidibacteraceae</taxon>
        <taxon>Phaeocystidibacter</taxon>
    </lineage>
</organism>
<keyword evidence="4" id="KW-1185">Reference proteome</keyword>
<reference evidence="3 4" key="1">
    <citation type="submission" date="2019-10" db="EMBL/GenBank/DDBJ databases">
        <title>Genome sequence of Phaeocystidibacter marisrubri JCM30614 (type strain).</title>
        <authorList>
            <person name="Bowman J.P."/>
        </authorList>
    </citation>
    <scope>NUCLEOTIDE SEQUENCE [LARGE SCALE GENOMIC DNA]</scope>
    <source>
        <strain evidence="3 4">JCM 30614</strain>
    </source>
</reference>
<comment type="caution">
    <text evidence="3">The sequence shown here is derived from an EMBL/GenBank/DDBJ whole genome shotgun (WGS) entry which is preliminary data.</text>
</comment>
<sequence length="224" mass="26214">MKRSSFLLFLLLSFQLFSSNTGLDSSFYAQQLEEYDYSKEISDLPEDTTVGRAQFHPIDELKEEDFESQTLTQGEDESSGLFTTLLIIVLVFGIIGYLIWRYQNSGKNLATKELQAATSVEHAEKDLLNVSLDDLIRNAERSEDYRLLVHLHFLELLRALHEAKHISWVPYKTNGQYLYEISDAEVRRQYFDIVVVFDRVWYGYKEINAANFDIWFNRVNRLKS</sequence>
<dbReference type="EMBL" id="WBVQ01000001">
    <property type="protein sequence ID" value="KAB2817659.1"/>
    <property type="molecule type" value="Genomic_DNA"/>
</dbReference>
<proteinExistence type="predicted"/>
<dbReference type="OrthoDB" id="5491447at2"/>
<dbReference type="Proteomes" id="UP000484164">
    <property type="component" value="Unassembled WGS sequence"/>
</dbReference>
<evidence type="ECO:0008006" key="5">
    <source>
        <dbReference type="Google" id="ProtNLM"/>
    </source>
</evidence>
<keyword evidence="1" id="KW-0812">Transmembrane</keyword>
<accession>A0A6L3ZJ73</accession>
<feature type="signal peptide" evidence="2">
    <location>
        <begin position="1"/>
        <end position="18"/>
    </location>
</feature>
<keyword evidence="1" id="KW-1133">Transmembrane helix</keyword>
<keyword evidence="2" id="KW-0732">Signal</keyword>